<dbReference type="AlphaFoldDB" id="A0AAW2H015"/>
<protein>
    <submittedName>
        <fullName evidence="2">Uncharacterized protein</fullName>
    </submittedName>
</protein>
<name>A0AAW2H015_9HYME</name>
<comment type="caution">
    <text evidence="2">The sequence shown here is derived from an EMBL/GenBank/DDBJ whole genome shotgun (WGS) entry which is preliminary data.</text>
</comment>
<feature type="compositionally biased region" description="Polar residues" evidence="1">
    <location>
        <begin position="149"/>
        <end position="160"/>
    </location>
</feature>
<organism evidence="2 3">
    <name type="scientific">Cardiocondyla obscurior</name>
    <dbReference type="NCBI Taxonomy" id="286306"/>
    <lineage>
        <taxon>Eukaryota</taxon>
        <taxon>Metazoa</taxon>
        <taxon>Ecdysozoa</taxon>
        <taxon>Arthropoda</taxon>
        <taxon>Hexapoda</taxon>
        <taxon>Insecta</taxon>
        <taxon>Pterygota</taxon>
        <taxon>Neoptera</taxon>
        <taxon>Endopterygota</taxon>
        <taxon>Hymenoptera</taxon>
        <taxon>Apocrita</taxon>
        <taxon>Aculeata</taxon>
        <taxon>Formicoidea</taxon>
        <taxon>Formicidae</taxon>
        <taxon>Myrmicinae</taxon>
        <taxon>Cardiocondyla</taxon>
    </lineage>
</organism>
<feature type="region of interest" description="Disordered" evidence="1">
    <location>
        <begin position="149"/>
        <end position="169"/>
    </location>
</feature>
<keyword evidence="3" id="KW-1185">Reference proteome</keyword>
<feature type="region of interest" description="Disordered" evidence="1">
    <location>
        <begin position="1"/>
        <end position="43"/>
    </location>
</feature>
<proteinExistence type="predicted"/>
<gene>
    <name evidence="2" type="ORF">PUN28_000509</name>
</gene>
<reference evidence="2 3" key="1">
    <citation type="submission" date="2023-03" db="EMBL/GenBank/DDBJ databases">
        <title>High recombination rates correlate with genetic variation in Cardiocondyla obscurior ants.</title>
        <authorList>
            <person name="Errbii M."/>
        </authorList>
    </citation>
    <scope>NUCLEOTIDE SEQUENCE [LARGE SCALE GENOMIC DNA]</scope>
    <source>
        <strain evidence="2">Alpha-2009</strain>
        <tissue evidence="2">Whole body</tissue>
    </source>
</reference>
<accession>A0AAW2H015</accession>
<evidence type="ECO:0000256" key="1">
    <source>
        <dbReference type="SAM" id="MobiDB-lite"/>
    </source>
</evidence>
<evidence type="ECO:0000313" key="2">
    <source>
        <dbReference type="EMBL" id="KAL0132849.1"/>
    </source>
</evidence>
<dbReference type="Proteomes" id="UP001430953">
    <property type="component" value="Unassembled WGS sequence"/>
</dbReference>
<dbReference type="EMBL" id="JADYXP020000001">
    <property type="protein sequence ID" value="KAL0132849.1"/>
    <property type="molecule type" value="Genomic_DNA"/>
</dbReference>
<evidence type="ECO:0000313" key="3">
    <source>
        <dbReference type="Proteomes" id="UP001430953"/>
    </source>
</evidence>
<feature type="compositionally biased region" description="Polar residues" evidence="1">
    <location>
        <begin position="32"/>
        <end position="41"/>
    </location>
</feature>
<sequence>MWEETSAAETLDPGMTRKKKVRRGQRKPPQPVTSSPDSTTGPVAPRIVVVETFPSGQPLVKLVHRLAILQPLLKLLPTALRPWAPCALRLPQPQLTRPPRAALLPGDMRTYRLISSRYRVPVYQGTQTEEPKHTIQHALLKTNTESQTDLWTTTSVSDSEPVTYPGDKR</sequence>
<feature type="compositionally biased region" description="Basic residues" evidence="1">
    <location>
        <begin position="16"/>
        <end position="26"/>
    </location>
</feature>